<proteinExistence type="predicted"/>
<protein>
    <submittedName>
        <fullName evidence="1">Glycosyltransferase</fullName>
    </submittedName>
</protein>
<evidence type="ECO:0000313" key="1">
    <source>
        <dbReference type="EMBL" id="ALU24974.1"/>
    </source>
</evidence>
<dbReference type="KEGG" id="mod:AS202_01760"/>
<dbReference type="InterPro" id="IPR001173">
    <property type="entry name" value="Glyco_trans_2-like"/>
</dbReference>
<dbReference type="EMBL" id="CP013690">
    <property type="protein sequence ID" value="ALU24974.1"/>
    <property type="molecule type" value="Genomic_DNA"/>
</dbReference>
<dbReference type="Gene3D" id="3.90.550.10">
    <property type="entry name" value="Spore Coat Polysaccharide Biosynthesis Protein SpsA, Chain A"/>
    <property type="match status" value="1"/>
</dbReference>
<dbReference type="SUPFAM" id="SSF53448">
    <property type="entry name" value="Nucleotide-diphospho-sugar transferases"/>
    <property type="match status" value="1"/>
</dbReference>
<name>A0A0S7EHC1_9FLAO</name>
<evidence type="ECO:0000313" key="2">
    <source>
        <dbReference type="Proteomes" id="UP000069030"/>
    </source>
</evidence>
<accession>A0A0S7EHC1</accession>
<reference evidence="1 2" key="1">
    <citation type="journal article" date="2016" name="J. Zhejiang Univ. Sci. B">
        <title>Antibiotic resistance mechanisms of Myroides sp.</title>
        <authorList>
            <person name="Hu S."/>
            <person name="Yuan S."/>
            <person name="Qu H."/>
            <person name="Jiang T."/>
            <person name="Zhou Y."/>
            <person name="Wang M."/>
            <person name="Ming D."/>
        </authorList>
    </citation>
    <scope>NUCLEOTIDE SEQUENCE [LARGE SCALE GENOMIC DNA]</scope>
    <source>
        <strain evidence="1 2">PR63039</strain>
    </source>
</reference>
<dbReference type="AlphaFoldDB" id="A0A0S7EHC1"/>
<gene>
    <name evidence="1" type="ORF">AS202_01760</name>
</gene>
<dbReference type="eggNOG" id="COG1215">
    <property type="taxonomic scope" value="Bacteria"/>
</dbReference>
<dbReference type="Proteomes" id="UP000069030">
    <property type="component" value="Chromosome"/>
</dbReference>
<organism evidence="1 2">
    <name type="scientific">Myroides odoratimimus</name>
    <dbReference type="NCBI Taxonomy" id="76832"/>
    <lineage>
        <taxon>Bacteria</taxon>
        <taxon>Pseudomonadati</taxon>
        <taxon>Bacteroidota</taxon>
        <taxon>Flavobacteriia</taxon>
        <taxon>Flavobacteriales</taxon>
        <taxon>Flavobacteriaceae</taxon>
        <taxon>Myroides</taxon>
    </lineage>
</organism>
<dbReference type="RefSeq" id="WP_006260288.1">
    <property type="nucleotide sequence ID" value="NZ_BCMQ01000007.1"/>
</dbReference>
<dbReference type="InterPro" id="IPR029044">
    <property type="entry name" value="Nucleotide-diphossugar_trans"/>
</dbReference>
<dbReference type="Pfam" id="PF00535">
    <property type="entry name" value="Glycos_transf_2"/>
    <property type="match status" value="1"/>
</dbReference>
<sequence>MLTLLFYIFIAVIVIEILQYIIIYGPLAMSSSLPTKRYADLEPISVIAYVKDQQEKLENFLSVLIQQDYPEYEVILVYSASDDESLEILEKFCLTYPNTRLVNVENIEAFWGNKKYALTLGMKVAKYERFIFTEPAVTPISDKWLLAISKGFSSTKKVILGHTKIEKKKRSFINQLIRFQNTYKTINLFSWVSYGRPIHGNAYNQGYNKELFFKVNGFIDHMKTPYGDEYAFINQIGTSSNTTTAHDRDSFVCLQVESKTSTWTGNIKKYDLLLRTSSIFTQFKIRFFSLCHLLFFGLFTTLISFLFNWEIVLGLFVFRYLIIYIYNYKLFKVFDDKDLVWTLPFLEIIHIFITTYYSILHFITRKKI</sequence>